<dbReference type="AlphaFoldDB" id="A0AAD9TFL8"/>
<dbReference type="Pfam" id="PF03108">
    <property type="entry name" value="DBD_Tnp_Mut"/>
    <property type="match status" value="1"/>
</dbReference>
<feature type="region of interest" description="Disordered" evidence="1">
    <location>
        <begin position="1"/>
        <end position="21"/>
    </location>
</feature>
<dbReference type="InterPro" id="IPR004332">
    <property type="entry name" value="Transposase_MuDR"/>
</dbReference>
<dbReference type="PANTHER" id="PTHR31973:SF187">
    <property type="entry name" value="MUTATOR TRANSPOSASE MUDRA PROTEIN"/>
    <property type="match status" value="1"/>
</dbReference>
<feature type="region of interest" description="Disordered" evidence="1">
    <location>
        <begin position="562"/>
        <end position="603"/>
    </location>
</feature>
<evidence type="ECO:0000313" key="4">
    <source>
        <dbReference type="Proteomes" id="UP001280121"/>
    </source>
</evidence>
<dbReference type="EMBL" id="JANJYI010000009">
    <property type="protein sequence ID" value="KAK2634600.1"/>
    <property type="molecule type" value="Genomic_DNA"/>
</dbReference>
<dbReference type="Proteomes" id="UP001280121">
    <property type="component" value="Unassembled WGS sequence"/>
</dbReference>
<comment type="caution">
    <text evidence="3">The sequence shown here is derived from an EMBL/GenBank/DDBJ whole genome shotgun (WGS) entry which is preliminary data.</text>
</comment>
<gene>
    <name evidence="3" type="ORF">Ddye_029392</name>
</gene>
<name>A0AAD9TFL8_9ROSI</name>
<keyword evidence="4" id="KW-1185">Reference proteome</keyword>
<evidence type="ECO:0000256" key="1">
    <source>
        <dbReference type="SAM" id="MobiDB-lite"/>
    </source>
</evidence>
<evidence type="ECO:0000259" key="2">
    <source>
        <dbReference type="Pfam" id="PF03108"/>
    </source>
</evidence>
<reference evidence="3" key="1">
    <citation type="journal article" date="2023" name="Plant J.">
        <title>Genome sequences and population genomics provide insights into the demographic history, inbreeding, and mutation load of two 'living fossil' tree species of Dipteronia.</title>
        <authorList>
            <person name="Feng Y."/>
            <person name="Comes H.P."/>
            <person name="Chen J."/>
            <person name="Zhu S."/>
            <person name="Lu R."/>
            <person name="Zhang X."/>
            <person name="Li P."/>
            <person name="Qiu J."/>
            <person name="Olsen K.M."/>
            <person name="Qiu Y."/>
        </authorList>
    </citation>
    <scope>NUCLEOTIDE SEQUENCE</scope>
    <source>
        <strain evidence="3">KIB01</strain>
    </source>
</reference>
<feature type="region of interest" description="Disordered" evidence="1">
    <location>
        <begin position="37"/>
        <end position="92"/>
    </location>
</feature>
<feature type="compositionally biased region" description="Acidic residues" evidence="1">
    <location>
        <begin position="59"/>
        <end position="73"/>
    </location>
</feature>
<organism evidence="3 4">
    <name type="scientific">Dipteronia dyeriana</name>
    <dbReference type="NCBI Taxonomy" id="168575"/>
    <lineage>
        <taxon>Eukaryota</taxon>
        <taxon>Viridiplantae</taxon>
        <taxon>Streptophyta</taxon>
        <taxon>Embryophyta</taxon>
        <taxon>Tracheophyta</taxon>
        <taxon>Spermatophyta</taxon>
        <taxon>Magnoliopsida</taxon>
        <taxon>eudicotyledons</taxon>
        <taxon>Gunneridae</taxon>
        <taxon>Pentapetalae</taxon>
        <taxon>rosids</taxon>
        <taxon>malvids</taxon>
        <taxon>Sapindales</taxon>
        <taxon>Sapindaceae</taxon>
        <taxon>Hippocastanoideae</taxon>
        <taxon>Acereae</taxon>
        <taxon>Dipteronia</taxon>
    </lineage>
</organism>
<protein>
    <recommendedName>
        <fullName evidence="2">Transposase MuDR plant domain-containing protein</fullName>
    </recommendedName>
</protein>
<proteinExistence type="predicted"/>
<feature type="compositionally biased region" description="Polar residues" evidence="1">
    <location>
        <begin position="591"/>
        <end position="603"/>
    </location>
</feature>
<evidence type="ECO:0000313" key="3">
    <source>
        <dbReference type="EMBL" id="KAK2634600.1"/>
    </source>
</evidence>
<feature type="compositionally biased region" description="Low complexity" evidence="1">
    <location>
        <begin position="581"/>
        <end position="590"/>
    </location>
</feature>
<feature type="compositionally biased region" description="Basic and acidic residues" evidence="1">
    <location>
        <begin position="74"/>
        <end position="89"/>
    </location>
</feature>
<sequence>MEHLNDVPVEDATSESVADETCEPIAIELSALVADQSTEPVADAVNEQSNASEVNNNYEVDDESDDDSEVSLVEEEHGSDVENHDRCDPNGDNSIVVLSFDEENGLTRTGRYYRDNQWGLNPNGTIAFQDWQIIGNAKMTREVIKLYAIQEGFRLKKIKNDKYRYTMVYENETCDWRLHASCLTDGVTFMIKSVLCSHSMCTRVTKNNETTSMAKRIVLENLKPDHTKAYGKLRQYGNEIHVTNLRSDVFVAMNPNVVSNNLTFFRFYLSFSVCKTGFVNGCPMIGVDGCHLTCQFEGVLLSATAIDRNSCIVPIALSTFKNHKINGKLWHAVRVANHGCFNEAMASIRSENAKAPDWLMLEPVENWARHGFDINIKSDHITTNMSECFNSWIKDKRDKPVLQLLEHLRRKIMVRFCEKWDKVEKLNDSITPYARETLVTNEYEARKLQVIHGRGEWYGTIEKYGKKFLVNVSNVTCDCGMWQISGLPSWRTAYSGNINPMPEESMWLEIRSEINKPPIKRTKVDIPKKNIRRAIDEPCAPDATFSKRCSTCLEIGHNSRTCPTKENGKQSTSKGKKASKKGTNTSASTSVRAQTNECSTTTTPLTHVDDVCLQIGSHPKP</sequence>
<feature type="domain" description="Transposase MuDR plant" evidence="2">
    <location>
        <begin position="138"/>
        <end position="191"/>
    </location>
</feature>
<accession>A0AAD9TFL8</accession>
<dbReference type="PANTHER" id="PTHR31973">
    <property type="entry name" value="POLYPROTEIN, PUTATIVE-RELATED"/>
    <property type="match status" value="1"/>
</dbReference>
<feature type="compositionally biased region" description="Acidic residues" evidence="1">
    <location>
        <begin position="8"/>
        <end position="21"/>
    </location>
</feature>